<feature type="domain" description="PAS" evidence="7">
    <location>
        <begin position="126"/>
        <end position="186"/>
    </location>
</feature>
<keyword evidence="4" id="KW-0804">Transcription</keyword>
<dbReference type="EnsemblMetazoa" id="OVOC105.1">
    <property type="protein sequence ID" value="OVOC105.1"/>
    <property type="gene ID" value="WBGene00236914"/>
</dbReference>
<evidence type="ECO:0000259" key="8">
    <source>
        <dbReference type="PROSITE" id="PS50888"/>
    </source>
</evidence>
<feature type="domain" description="BHLH" evidence="8">
    <location>
        <begin position="18"/>
        <end position="71"/>
    </location>
</feature>
<evidence type="ECO:0000256" key="5">
    <source>
        <dbReference type="ARBA" id="ARBA00023242"/>
    </source>
</evidence>
<evidence type="ECO:0000256" key="6">
    <source>
        <dbReference type="SAM" id="MobiDB-lite"/>
    </source>
</evidence>
<evidence type="ECO:0008006" key="11">
    <source>
        <dbReference type="Google" id="ProtNLM"/>
    </source>
</evidence>
<dbReference type="PANTHER" id="PTHR10649">
    <property type="entry name" value="ARYL HYDROCARBON RECEPTOR"/>
    <property type="match status" value="1"/>
</dbReference>
<dbReference type="PROSITE" id="PS50888">
    <property type="entry name" value="BHLH"/>
    <property type="match status" value="1"/>
</dbReference>
<dbReference type="GO" id="GO:0034751">
    <property type="term" value="C:aryl hydrocarbon receptor complex"/>
    <property type="evidence" value="ECO:0007669"/>
    <property type="project" value="TreeGrafter"/>
</dbReference>
<dbReference type="InterPro" id="IPR000014">
    <property type="entry name" value="PAS"/>
</dbReference>
<dbReference type="InterPro" id="IPR011598">
    <property type="entry name" value="bHLH_dom"/>
</dbReference>
<dbReference type="GO" id="GO:0046983">
    <property type="term" value="F:protein dimerization activity"/>
    <property type="evidence" value="ECO:0007669"/>
    <property type="project" value="InterPro"/>
</dbReference>
<dbReference type="AlphaFoldDB" id="A0A8R1XKI5"/>
<dbReference type="Gene3D" id="3.30.450.20">
    <property type="entry name" value="PAS domain"/>
    <property type="match status" value="2"/>
</dbReference>
<keyword evidence="2" id="KW-0805">Transcription regulation</keyword>
<keyword evidence="3" id="KW-0238">DNA-binding</keyword>
<dbReference type="PANTHER" id="PTHR10649:SF12">
    <property type="entry name" value="SPINELESS, ISOFORM C"/>
    <property type="match status" value="1"/>
</dbReference>
<dbReference type="InterPro" id="IPR035965">
    <property type="entry name" value="PAS-like_dom_sf"/>
</dbReference>
<dbReference type="EMBL" id="CMVM020000018">
    <property type="status" value="NOT_ANNOTATED_CDS"/>
    <property type="molecule type" value="Genomic_DNA"/>
</dbReference>
<dbReference type="CDD" id="cd19696">
    <property type="entry name" value="bHLH-PAS_AhR_like"/>
    <property type="match status" value="1"/>
</dbReference>
<evidence type="ECO:0000256" key="4">
    <source>
        <dbReference type="ARBA" id="ARBA00023163"/>
    </source>
</evidence>
<dbReference type="Pfam" id="PF14598">
    <property type="entry name" value="PAS_11"/>
    <property type="match status" value="1"/>
</dbReference>
<sequence length="800" mass="89613">MYANKRRQRNFKRIREASKPGLATNPSKRHRERLNSELEIVAALLPYEQNVISRLDKLSVLRLAVSYLQIKAHFQACLHRYIANFPFAFAHSYPFIPTNDTAILYGGGVPTAIHHSSGQSLIDPNEHEFESMALKALGGFILILNENGDIYYVSENIETYLGFHQSDILHQSLFEMIHSEDREDMRLQLAWNYNVPLHVSCLQDILTPGGMPYLERNVNARFRCLLDNTCGFLRIDVRGKLMSLHGLPHSYVLNRVENHSSGNIVLGLVAVCSPFVPPNVADQQQLDDPILKTKHSLDFTLVSTDNRMKFASYFYRKALLELDDKNLPHSFYSLVHVDDATSIAEAHKEVTKNSASGILIYRLISVHSQRIYWIQSSCRMFYKNGKPETIGLTHRLLTEVEGTMLLEKRTSLRAKLLSFDDSLLQSPGNLQSTAALPSTSCDTTSLSLYMTGSDRNRSAISKRHNTQFSTMPAKSRQLLPAQINRNLSTQSSVATAEIQQHQQHLSTRGRKRKKQNINDNQPCMLSVPHYPTFMMPSTSNDLKEIQMQDERQQHITIAATATAARMNTTRIPRIIQNSQSENLAATTTAIHRVSGTNASMIPGLFQLPQDLSNFSGLTAYFSTDNSTGTVRHDQSYQWSSSTKTNYWPSSSDLYYQNYMTNNANYATTISSGFYPSQMDQNNLVLTRNRVEYPTLFSANDLTCAGSTYTPTPAQLLLSSSELLQPPTTVQSTNAMFKSTVLFETPENSITDQTFSATISDYTQSMQMITGDNAGAGANFSNTSGSTGFNLISEVTNALLG</sequence>
<reference evidence="9" key="2">
    <citation type="submission" date="2022-06" db="UniProtKB">
        <authorList>
            <consortium name="EnsemblMetazoa"/>
        </authorList>
    </citation>
    <scope>IDENTIFICATION</scope>
</reference>
<evidence type="ECO:0000313" key="9">
    <source>
        <dbReference type="EnsemblMetazoa" id="OVOC105.1"/>
    </source>
</evidence>
<dbReference type="SUPFAM" id="SSF55785">
    <property type="entry name" value="PYP-like sensor domain (PAS domain)"/>
    <property type="match status" value="2"/>
</dbReference>
<dbReference type="Pfam" id="PF00989">
    <property type="entry name" value="PAS"/>
    <property type="match status" value="1"/>
</dbReference>
<name>A0A8R1XKI5_ONCVO</name>
<reference evidence="10" key="1">
    <citation type="submission" date="2013-10" db="EMBL/GenBank/DDBJ databases">
        <title>Genome sequencing of Onchocerca volvulus.</title>
        <authorList>
            <person name="Cotton J."/>
            <person name="Tsai J."/>
            <person name="Stanley E."/>
            <person name="Tracey A."/>
            <person name="Holroyd N."/>
            <person name="Lustigman S."/>
            <person name="Berriman M."/>
        </authorList>
    </citation>
    <scope>NUCLEOTIDE SEQUENCE</scope>
</reference>
<evidence type="ECO:0000256" key="3">
    <source>
        <dbReference type="ARBA" id="ARBA00023125"/>
    </source>
</evidence>
<dbReference type="GO" id="GO:0005634">
    <property type="term" value="C:nucleus"/>
    <property type="evidence" value="ECO:0007669"/>
    <property type="project" value="UniProtKB-SubCell"/>
</dbReference>
<keyword evidence="5" id="KW-0539">Nucleus</keyword>
<dbReference type="SMART" id="SM00353">
    <property type="entry name" value="HLH"/>
    <property type="match status" value="1"/>
</dbReference>
<dbReference type="InterPro" id="IPR039091">
    <property type="entry name" value="AHR/AHRR"/>
</dbReference>
<dbReference type="GO" id="GO:0000976">
    <property type="term" value="F:transcription cis-regulatory region binding"/>
    <property type="evidence" value="ECO:0007669"/>
    <property type="project" value="TreeGrafter"/>
</dbReference>
<comment type="subcellular location">
    <subcellularLocation>
        <location evidence="1">Nucleus</location>
    </subcellularLocation>
</comment>
<dbReference type="SMART" id="SM00091">
    <property type="entry name" value="PAS"/>
    <property type="match status" value="1"/>
</dbReference>
<dbReference type="PROSITE" id="PS50112">
    <property type="entry name" value="PAS"/>
    <property type="match status" value="1"/>
</dbReference>
<dbReference type="InterPro" id="IPR036638">
    <property type="entry name" value="HLH_DNA-bd_sf"/>
</dbReference>
<dbReference type="CDD" id="cd00130">
    <property type="entry name" value="PAS"/>
    <property type="match status" value="1"/>
</dbReference>
<dbReference type="InterPro" id="IPR013767">
    <property type="entry name" value="PAS_fold"/>
</dbReference>
<dbReference type="Proteomes" id="UP000024404">
    <property type="component" value="Unassembled WGS sequence"/>
</dbReference>
<protein>
    <recommendedName>
        <fullName evidence="11">Aryl hydrocarbon receptor</fullName>
    </recommendedName>
</protein>
<dbReference type="SUPFAM" id="SSF47459">
    <property type="entry name" value="HLH, helix-loop-helix DNA-binding domain"/>
    <property type="match status" value="1"/>
</dbReference>
<evidence type="ECO:0000313" key="10">
    <source>
        <dbReference type="Proteomes" id="UP000024404"/>
    </source>
</evidence>
<feature type="region of interest" description="Disordered" evidence="6">
    <location>
        <begin position="503"/>
        <end position="524"/>
    </location>
</feature>
<accession>A0A8R1XKI5</accession>
<evidence type="ECO:0000259" key="7">
    <source>
        <dbReference type="PROSITE" id="PS50112"/>
    </source>
</evidence>
<organism evidence="9 10">
    <name type="scientific">Onchocerca volvulus</name>
    <dbReference type="NCBI Taxonomy" id="6282"/>
    <lineage>
        <taxon>Eukaryota</taxon>
        <taxon>Metazoa</taxon>
        <taxon>Ecdysozoa</taxon>
        <taxon>Nematoda</taxon>
        <taxon>Chromadorea</taxon>
        <taxon>Rhabditida</taxon>
        <taxon>Spirurina</taxon>
        <taxon>Spiruromorpha</taxon>
        <taxon>Filarioidea</taxon>
        <taxon>Onchocercidae</taxon>
        <taxon>Onchocerca</taxon>
    </lineage>
</organism>
<dbReference type="Gene3D" id="4.10.280.10">
    <property type="entry name" value="Helix-loop-helix DNA-binding domain"/>
    <property type="match status" value="1"/>
</dbReference>
<evidence type="ECO:0000256" key="1">
    <source>
        <dbReference type="ARBA" id="ARBA00004123"/>
    </source>
</evidence>
<dbReference type="GO" id="GO:0004879">
    <property type="term" value="F:nuclear receptor activity"/>
    <property type="evidence" value="ECO:0007669"/>
    <property type="project" value="TreeGrafter"/>
</dbReference>
<keyword evidence="10" id="KW-1185">Reference proteome</keyword>
<dbReference type="GO" id="GO:0006805">
    <property type="term" value="P:xenobiotic metabolic process"/>
    <property type="evidence" value="ECO:0007669"/>
    <property type="project" value="InterPro"/>
</dbReference>
<evidence type="ECO:0000256" key="2">
    <source>
        <dbReference type="ARBA" id="ARBA00023015"/>
    </source>
</evidence>
<proteinExistence type="predicted"/>